<dbReference type="Proteomes" id="UP000836387">
    <property type="component" value="Unassembled WGS sequence"/>
</dbReference>
<reference evidence="1" key="1">
    <citation type="submission" date="2020-04" db="EMBL/GenBank/DDBJ databases">
        <authorList>
            <person name="Broberg M."/>
        </authorList>
    </citation>
    <scope>NUCLEOTIDE SEQUENCE</scope>
</reference>
<evidence type="ECO:0000313" key="2">
    <source>
        <dbReference type="Proteomes" id="UP000836387"/>
    </source>
</evidence>
<gene>
    <name evidence="1" type="ORF">CRV2_00016183</name>
</gene>
<reference evidence="1" key="2">
    <citation type="submission" date="2021-10" db="EMBL/GenBank/DDBJ databases">
        <authorList>
            <person name="Piombo E."/>
        </authorList>
    </citation>
    <scope>NUCLEOTIDE SEQUENCE</scope>
</reference>
<comment type="caution">
    <text evidence="1">The sequence shown here is derived from an EMBL/GenBank/DDBJ whole genome shotgun (WGS) entry which is preliminary data.</text>
</comment>
<dbReference type="EMBL" id="CADEHS020000480">
    <property type="protein sequence ID" value="CAG9952210.1"/>
    <property type="molecule type" value="Genomic_DNA"/>
</dbReference>
<organism evidence="1 2">
    <name type="scientific">Clonostachys rosea f. rosea IK726</name>
    <dbReference type="NCBI Taxonomy" id="1349383"/>
    <lineage>
        <taxon>Eukaryota</taxon>
        <taxon>Fungi</taxon>
        <taxon>Dikarya</taxon>
        <taxon>Ascomycota</taxon>
        <taxon>Pezizomycotina</taxon>
        <taxon>Sordariomycetes</taxon>
        <taxon>Hypocreomycetidae</taxon>
        <taxon>Hypocreales</taxon>
        <taxon>Bionectriaceae</taxon>
        <taxon>Clonostachys</taxon>
    </lineage>
</organism>
<evidence type="ECO:0000313" key="1">
    <source>
        <dbReference type="EMBL" id="CAG9952210.1"/>
    </source>
</evidence>
<proteinExistence type="predicted"/>
<name>A0ACA9UFT0_BIOOC</name>
<protein>
    <submittedName>
        <fullName evidence="1">Uncharacterized protein</fullName>
    </submittedName>
</protein>
<accession>A0ACA9UFT0</accession>
<sequence>MIKYLQSFEYQDMIGVPYRVWIWSPWRQVGEECIKDPLSLDLAAAGFISPFRSVSYARNELCQPDVKSPTTVNGLVNTFNSKALRELCLREPKPHARVYIHPRLPMFGRFDNRFVFERLFLLAAAFRIRPSSRSLAYRRSVTRSTIVAKWNGHGLSPVGGAQEIEFPQETDTERILLDQQSATAGFGRERIYPPIFTIGTNI</sequence>
<keyword evidence="2" id="KW-1185">Reference proteome</keyword>